<keyword evidence="3" id="KW-0808">Transferase</keyword>
<name>A0A976SIU5_THEOR</name>
<feature type="compositionally biased region" description="Basic and acidic residues" evidence="1">
    <location>
        <begin position="122"/>
        <end position="136"/>
    </location>
</feature>
<feature type="region of interest" description="Disordered" evidence="1">
    <location>
        <begin position="121"/>
        <end position="143"/>
    </location>
</feature>
<protein>
    <submittedName>
        <fullName evidence="3">Protein kinase</fullName>
    </submittedName>
</protein>
<dbReference type="SUPFAM" id="SSF56112">
    <property type="entry name" value="Protein kinase-like (PK-like)"/>
    <property type="match status" value="1"/>
</dbReference>
<proteinExistence type="predicted"/>
<accession>A0A976SIU5</accession>
<evidence type="ECO:0000313" key="4">
    <source>
        <dbReference type="Proteomes" id="UP000244811"/>
    </source>
</evidence>
<dbReference type="Proteomes" id="UP000244811">
    <property type="component" value="Chromosome 3"/>
</dbReference>
<dbReference type="Gene3D" id="1.10.510.10">
    <property type="entry name" value="Transferase(Phosphotransferase) domain 1"/>
    <property type="match status" value="1"/>
</dbReference>
<evidence type="ECO:0000259" key="2">
    <source>
        <dbReference type="PROSITE" id="PS50011"/>
    </source>
</evidence>
<dbReference type="GO" id="GO:0005524">
    <property type="term" value="F:ATP binding"/>
    <property type="evidence" value="ECO:0007669"/>
    <property type="project" value="InterPro"/>
</dbReference>
<keyword evidence="3" id="KW-0418">Kinase</keyword>
<dbReference type="PROSITE" id="PS50011">
    <property type="entry name" value="PROTEIN_KINASE_DOM"/>
    <property type="match status" value="1"/>
</dbReference>
<evidence type="ECO:0000313" key="3">
    <source>
        <dbReference type="EMBL" id="UVC49641.1"/>
    </source>
</evidence>
<gene>
    <name evidence="3" type="ORF">MACK_003750</name>
</gene>
<dbReference type="InterPro" id="IPR000719">
    <property type="entry name" value="Prot_kinase_dom"/>
</dbReference>
<dbReference type="GO" id="GO:0004672">
    <property type="term" value="F:protein kinase activity"/>
    <property type="evidence" value="ECO:0007669"/>
    <property type="project" value="InterPro"/>
</dbReference>
<dbReference type="EMBL" id="CP056070">
    <property type="protein sequence ID" value="UVC49641.1"/>
    <property type="molecule type" value="Genomic_DNA"/>
</dbReference>
<dbReference type="AlphaFoldDB" id="A0A976SIU5"/>
<organism evidence="3 4">
    <name type="scientific">Theileria orientalis</name>
    <dbReference type="NCBI Taxonomy" id="68886"/>
    <lineage>
        <taxon>Eukaryota</taxon>
        <taxon>Sar</taxon>
        <taxon>Alveolata</taxon>
        <taxon>Apicomplexa</taxon>
        <taxon>Aconoidasida</taxon>
        <taxon>Piroplasmida</taxon>
        <taxon>Theileriidae</taxon>
        <taxon>Theileria</taxon>
    </lineage>
</organism>
<sequence length="331" mass="38899">MTDLSSLLEKELIEWPFELKPIHLVPGDYQMGDCWKVGCFTDQLIKNMETELRRRKRQLEHYENHLEKLIQQSNTQLEYQYDDMNVHDVDGEISQMDILITKFRQRIEDIENELSKLNAKYNNDHEGDTETESDHKKNIKKKGKDKSEQVINCYAKLVLNPFVIRGNNCINDKHLSNTLDNQVDSFIKEFEKIKETLESYWIDISKKEGAIEILCIDKIMRKREPFINTPTVLYITKEMNNGSVLDYLKNLPNKNDIYQLEDSLLFNNLKQQISLLNYMEQNGISHNNIKPSNVLISQDGHNLLLTDFCPESLTLNIQIAYYTLSLYRNPD</sequence>
<reference evidence="3" key="1">
    <citation type="submission" date="2022-07" db="EMBL/GenBank/DDBJ databases">
        <title>Evaluation of T. orientalis genome assembly methods using nanopore sequencing and analysis of variation between genomes.</title>
        <authorList>
            <person name="Yam J."/>
            <person name="Micallef M.L."/>
            <person name="Liu M."/>
            <person name="Djordjevic S.P."/>
            <person name="Bogema D.R."/>
            <person name="Jenkins C."/>
        </authorList>
    </citation>
    <scope>NUCLEOTIDE SEQUENCE</scope>
    <source>
        <strain evidence="3">Goon Nure</strain>
    </source>
</reference>
<feature type="domain" description="Protein kinase" evidence="2">
    <location>
        <begin position="136"/>
        <end position="331"/>
    </location>
</feature>
<dbReference type="InterPro" id="IPR011009">
    <property type="entry name" value="Kinase-like_dom_sf"/>
</dbReference>
<evidence type="ECO:0000256" key="1">
    <source>
        <dbReference type="SAM" id="MobiDB-lite"/>
    </source>
</evidence>